<feature type="region of interest" description="Disordered" evidence="4">
    <location>
        <begin position="1"/>
        <end position="112"/>
    </location>
</feature>
<feature type="compositionally biased region" description="Basic and acidic residues" evidence="4">
    <location>
        <begin position="489"/>
        <end position="498"/>
    </location>
</feature>
<dbReference type="InterPro" id="IPR019786">
    <property type="entry name" value="Zinc_finger_PHD-type_CS"/>
</dbReference>
<proteinExistence type="predicted"/>
<feature type="region of interest" description="Disordered" evidence="4">
    <location>
        <begin position="224"/>
        <end position="562"/>
    </location>
</feature>
<keyword evidence="1" id="KW-0479">Metal-binding</keyword>
<feature type="region of interest" description="Disordered" evidence="4">
    <location>
        <begin position="584"/>
        <end position="628"/>
    </location>
</feature>
<evidence type="ECO:0000259" key="5">
    <source>
        <dbReference type="SMART" id="SM00249"/>
    </source>
</evidence>
<feature type="compositionally biased region" description="Basic and acidic residues" evidence="4">
    <location>
        <begin position="600"/>
        <end position="624"/>
    </location>
</feature>
<feature type="compositionally biased region" description="Polar residues" evidence="4">
    <location>
        <begin position="742"/>
        <end position="757"/>
    </location>
</feature>
<gene>
    <name evidence="6" type="primary">CTI6</name>
    <name evidence="6" type="ORF">LPJ64_001265</name>
</gene>
<evidence type="ECO:0000313" key="6">
    <source>
        <dbReference type="EMBL" id="KAJ1647353.1"/>
    </source>
</evidence>
<feature type="region of interest" description="Disordered" evidence="4">
    <location>
        <begin position="734"/>
        <end position="790"/>
    </location>
</feature>
<feature type="compositionally biased region" description="Acidic residues" evidence="4">
    <location>
        <begin position="378"/>
        <end position="409"/>
    </location>
</feature>
<dbReference type="GO" id="GO:0033698">
    <property type="term" value="C:Rpd3L complex"/>
    <property type="evidence" value="ECO:0007669"/>
    <property type="project" value="TreeGrafter"/>
</dbReference>
<feature type="compositionally biased region" description="Polar residues" evidence="4">
    <location>
        <begin position="440"/>
        <end position="454"/>
    </location>
</feature>
<feature type="compositionally biased region" description="Polar residues" evidence="4">
    <location>
        <begin position="316"/>
        <end position="327"/>
    </location>
</feature>
<dbReference type="GO" id="GO:0061186">
    <property type="term" value="P:negative regulation of silent mating-type cassette heterochromatin formation"/>
    <property type="evidence" value="ECO:0007669"/>
    <property type="project" value="TreeGrafter"/>
</dbReference>
<evidence type="ECO:0000256" key="1">
    <source>
        <dbReference type="ARBA" id="ARBA00022723"/>
    </source>
</evidence>
<feature type="compositionally biased region" description="Basic residues" evidence="4">
    <location>
        <begin position="255"/>
        <end position="264"/>
    </location>
</feature>
<dbReference type="Gene3D" id="3.30.40.10">
    <property type="entry name" value="Zinc/RING finger domain, C3HC4 (zinc finger)"/>
    <property type="match status" value="1"/>
</dbReference>
<feature type="compositionally biased region" description="Low complexity" evidence="4">
    <location>
        <begin position="499"/>
        <end position="520"/>
    </location>
</feature>
<sequence length="808" mass="87778">MEMLLQSQVEKVVKMTKGSRGSNSSASSQHHQQQNQGNGAGNGAKQSSSDNKSEEAAEDRDGLTDNNVDNTGGDDEDADKEENNSDGDDEDDEDEDDDDDEEEDDEDEDDGVVRCVCGERNDGELMIQCEICQVWQHTLCMGIRDESHIPDKYYCEKCRPEDHPYINSRPRTVVLAEASIMGTSTMMRRSAVMAVAKMSAREEYRAASAAAAIAASVAAAATGISLPNGNGGGGGKKPPRKQSRKNDAVTPKPGRNGRRSRRSTRGGSGGTDNDGAEISDDEYTFASRNNNNNESGTGSSAVSNGDGRSDPAKPAQSGTRKQQTLKRSTASATTTAPAAVASAGQANGLHKRRRVTMPGNMPRGATASMTNFLNVDGRDEEDQQDGSEDDNDDDDDDDEEDEEDEEDGEERAASGNFAQDLASRMLKVNQERKKRGKNSRMPQSTRVRSVSSAVKESARQDSDAFDVAESLRSPRRRAAGNSKSIGDFKMSDTRRGHSEPGSPQRRSSSPSLHSLLYGDDSNSKNDNKPNKRKRGGAAARVGRQQQQRMTVSATNSPFIGDNNGFATFAERNRAASAAGIFAAGKNADDSNDDQSNQSKNDNDQSADEKSDSQDAHRRPKHDFPPQEMVDVDGNTIVVPSHMLNSQGQPIYSSVTAETMCKIRYPHSKASLYDLSRRAKQLLEWLGKTQSEYEHERLTWLSPLRRKERTEEHDADADADADVVESACDGALGFEDGAPLARKSSTSQVSEAPTSPISPSDWPTDEVAVNGGADEELDAEPKPSHPRSTQSLMEDLVWRLIRFQEAYSN</sequence>
<evidence type="ECO:0000256" key="3">
    <source>
        <dbReference type="ARBA" id="ARBA00022833"/>
    </source>
</evidence>
<dbReference type="InterPro" id="IPR053051">
    <property type="entry name" value="HDAC_complex_subunit"/>
</dbReference>
<feature type="compositionally biased region" description="Basic and acidic residues" evidence="4">
    <location>
        <begin position="51"/>
        <end position="63"/>
    </location>
</feature>
<keyword evidence="7" id="KW-1185">Reference proteome</keyword>
<dbReference type="SMART" id="SM00249">
    <property type="entry name" value="PHD"/>
    <property type="match status" value="1"/>
</dbReference>
<dbReference type="InterPro" id="IPR001965">
    <property type="entry name" value="Znf_PHD"/>
</dbReference>
<dbReference type="Proteomes" id="UP001145021">
    <property type="component" value="Unassembled WGS sequence"/>
</dbReference>
<keyword evidence="2" id="KW-0863">Zinc-finger</keyword>
<feature type="compositionally biased region" description="Low complexity" evidence="4">
    <location>
        <begin position="18"/>
        <end position="49"/>
    </location>
</feature>
<feature type="compositionally biased region" description="Low complexity" evidence="4">
    <location>
        <begin position="328"/>
        <end position="343"/>
    </location>
</feature>
<dbReference type="GO" id="GO:0070210">
    <property type="term" value="C:Rpd3L-Expanded complex"/>
    <property type="evidence" value="ECO:0007669"/>
    <property type="project" value="TreeGrafter"/>
</dbReference>
<reference evidence="6" key="1">
    <citation type="submission" date="2022-07" db="EMBL/GenBank/DDBJ databases">
        <title>Phylogenomic reconstructions and comparative analyses of Kickxellomycotina fungi.</title>
        <authorList>
            <person name="Reynolds N.K."/>
            <person name="Stajich J.E."/>
            <person name="Barry K."/>
            <person name="Grigoriev I.V."/>
            <person name="Crous P."/>
            <person name="Smith M.E."/>
        </authorList>
    </citation>
    <scope>NUCLEOTIDE SEQUENCE</scope>
    <source>
        <strain evidence="6">NBRC 105413</strain>
    </source>
</reference>
<evidence type="ECO:0000256" key="2">
    <source>
        <dbReference type="ARBA" id="ARBA00022771"/>
    </source>
</evidence>
<dbReference type="GO" id="GO:0008270">
    <property type="term" value="F:zinc ion binding"/>
    <property type="evidence" value="ECO:0007669"/>
    <property type="project" value="UniProtKB-KW"/>
</dbReference>
<dbReference type="InterPro" id="IPR013083">
    <property type="entry name" value="Znf_RING/FYVE/PHD"/>
</dbReference>
<evidence type="ECO:0000256" key="4">
    <source>
        <dbReference type="SAM" id="MobiDB-lite"/>
    </source>
</evidence>
<dbReference type="AlphaFoldDB" id="A0A9W7XQC6"/>
<dbReference type="PANTHER" id="PTHR47793:SF1">
    <property type="entry name" value="HISTONE DEACETYLASE COMPLEX SUBUNIT CTI6"/>
    <property type="match status" value="1"/>
</dbReference>
<dbReference type="InterPro" id="IPR011011">
    <property type="entry name" value="Znf_FYVE_PHD"/>
</dbReference>
<dbReference type="SUPFAM" id="SSF57903">
    <property type="entry name" value="FYVE/PHD zinc finger"/>
    <property type="match status" value="1"/>
</dbReference>
<feature type="compositionally biased region" description="Polar residues" evidence="4">
    <location>
        <begin position="294"/>
        <end position="303"/>
    </location>
</feature>
<accession>A0A9W7XQC6</accession>
<organism evidence="6 7">
    <name type="scientific">Coemansia asiatica</name>
    <dbReference type="NCBI Taxonomy" id="1052880"/>
    <lineage>
        <taxon>Eukaryota</taxon>
        <taxon>Fungi</taxon>
        <taxon>Fungi incertae sedis</taxon>
        <taxon>Zoopagomycota</taxon>
        <taxon>Kickxellomycotina</taxon>
        <taxon>Kickxellomycetes</taxon>
        <taxon>Kickxellales</taxon>
        <taxon>Kickxellaceae</taxon>
        <taxon>Coemansia</taxon>
    </lineage>
</organism>
<feature type="compositionally biased region" description="Acidic residues" evidence="4">
    <location>
        <begin position="274"/>
        <end position="283"/>
    </location>
</feature>
<feature type="compositionally biased region" description="Low complexity" evidence="4">
    <location>
        <begin position="536"/>
        <end position="548"/>
    </location>
</feature>
<comment type="caution">
    <text evidence="6">The sequence shown here is derived from an EMBL/GenBank/DDBJ whole genome shotgun (WGS) entry which is preliminary data.</text>
</comment>
<name>A0A9W7XQC6_9FUNG</name>
<dbReference type="EMBL" id="JANBOH010000032">
    <property type="protein sequence ID" value="KAJ1647353.1"/>
    <property type="molecule type" value="Genomic_DNA"/>
</dbReference>
<evidence type="ECO:0000313" key="7">
    <source>
        <dbReference type="Proteomes" id="UP001145021"/>
    </source>
</evidence>
<feature type="domain" description="Zinc finger PHD-type" evidence="5">
    <location>
        <begin position="114"/>
        <end position="159"/>
    </location>
</feature>
<dbReference type="Pfam" id="PF20826">
    <property type="entry name" value="PHD_5"/>
    <property type="match status" value="1"/>
</dbReference>
<dbReference type="GO" id="GO:0061188">
    <property type="term" value="P:negative regulation of rDNA heterochromatin formation"/>
    <property type="evidence" value="ECO:0007669"/>
    <property type="project" value="TreeGrafter"/>
</dbReference>
<dbReference type="CDD" id="cd15550">
    <property type="entry name" value="PHD_MLL5"/>
    <property type="match status" value="1"/>
</dbReference>
<protein>
    <submittedName>
        <fullName evidence="6">Histone deacetylase complex subunit</fullName>
    </submittedName>
</protein>
<feature type="compositionally biased region" description="Acidic residues" evidence="4">
    <location>
        <begin position="72"/>
        <end position="110"/>
    </location>
</feature>
<keyword evidence="3" id="KW-0862">Zinc</keyword>
<dbReference type="PANTHER" id="PTHR47793">
    <property type="entry name" value="HISTONE DEACETYLASE COMPLEX SUBUNIT CTI6"/>
    <property type="match status" value="1"/>
</dbReference>
<dbReference type="PROSITE" id="PS01359">
    <property type="entry name" value="ZF_PHD_1"/>
    <property type="match status" value="1"/>
</dbReference>